<dbReference type="Proteomes" id="UP000184499">
    <property type="component" value="Unassembled WGS sequence"/>
</dbReference>
<feature type="region of interest" description="Disordered" evidence="1">
    <location>
        <begin position="63"/>
        <end position="133"/>
    </location>
</feature>
<dbReference type="AlphaFoldDB" id="A0A1L9UE57"/>
<feature type="compositionally biased region" description="Basic and acidic residues" evidence="1">
    <location>
        <begin position="94"/>
        <end position="104"/>
    </location>
</feature>
<evidence type="ECO:0000313" key="3">
    <source>
        <dbReference type="Proteomes" id="UP000184499"/>
    </source>
</evidence>
<keyword evidence="3" id="KW-1185">Reference proteome</keyword>
<name>A0A1L9UE57_ASPBC</name>
<dbReference type="RefSeq" id="XP_067477172.1">
    <property type="nucleotide sequence ID" value="XM_067628478.1"/>
</dbReference>
<feature type="compositionally biased region" description="Basic and acidic residues" evidence="1">
    <location>
        <begin position="71"/>
        <end position="80"/>
    </location>
</feature>
<sequence length="133" mass="15088">MMGDWQRGGKKRTERGEREDEEGKGRGGREGPSSLFLSLCVSSSLFLAFTHSLTHSLSYSICGSPSPPWGETKEDQDKRGVRVGPERQLTVWREQSREEQKEGWDECEVSSVDHRQTVRHGPNLGRGPREEEM</sequence>
<organism evidence="2 3">
    <name type="scientific">Aspergillus brasiliensis (strain CBS 101740 / IMI 381727 / IBT 21946)</name>
    <dbReference type="NCBI Taxonomy" id="767769"/>
    <lineage>
        <taxon>Eukaryota</taxon>
        <taxon>Fungi</taxon>
        <taxon>Dikarya</taxon>
        <taxon>Ascomycota</taxon>
        <taxon>Pezizomycotina</taxon>
        <taxon>Eurotiomycetes</taxon>
        <taxon>Eurotiomycetidae</taxon>
        <taxon>Eurotiales</taxon>
        <taxon>Aspergillaceae</taxon>
        <taxon>Aspergillus</taxon>
        <taxon>Aspergillus subgen. Circumdati</taxon>
    </lineage>
</organism>
<evidence type="ECO:0000313" key="2">
    <source>
        <dbReference type="EMBL" id="OJJ69923.1"/>
    </source>
</evidence>
<dbReference type="EMBL" id="KV878687">
    <property type="protein sequence ID" value="OJJ69923.1"/>
    <property type="molecule type" value="Genomic_DNA"/>
</dbReference>
<feature type="compositionally biased region" description="Basic and acidic residues" evidence="1">
    <location>
        <begin position="14"/>
        <end position="29"/>
    </location>
</feature>
<accession>A0A1L9UE57</accession>
<reference evidence="3" key="1">
    <citation type="journal article" date="2017" name="Genome Biol.">
        <title>Comparative genomics reveals high biological diversity and specific adaptations in the industrially and medically important fungal genus Aspergillus.</title>
        <authorList>
            <person name="de Vries R.P."/>
            <person name="Riley R."/>
            <person name="Wiebenga A."/>
            <person name="Aguilar-Osorio G."/>
            <person name="Amillis S."/>
            <person name="Uchima C.A."/>
            <person name="Anderluh G."/>
            <person name="Asadollahi M."/>
            <person name="Askin M."/>
            <person name="Barry K."/>
            <person name="Battaglia E."/>
            <person name="Bayram O."/>
            <person name="Benocci T."/>
            <person name="Braus-Stromeyer S.A."/>
            <person name="Caldana C."/>
            <person name="Canovas D."/>
            <person name="Cerqueira G.C."/>
            <person name="Chen F."/>
            <person name="Chen W."/>
            <person name="Choi C."/>
            <person name="Clum A."/>
            <person name="Dos Santos R.A."/>
            <person name="Damasio A.R."/>
            <person name="Diallinas G."/>
            <person name="Emri T."/>
            <person name="Fekete E."/>
            <person name="Flipphi M."/>
            <person name="Freyberg S."/>
            <person name="Gallo A."/>
            <person name="Gournas C."/>
            <person name="Habgood R."/>
            <person name="Hainaut M."/>
            <person name="Harispe M.L."/>
            <person name="Henrissat B."/>
            <person name="Hilden K.S."/>
            <person name="Hope R."/>
            <person name="Hossain A."/>
            <person name="Karabika E."/>
            <person name="Karaffa L."/>
            <person name="Karanyi Z."/>
            <person name="Krasevec N."/>
            <person name="Kuo A."/>
            <person name="Kusch H."/>
            <person name="LaButti K."/>
            <person name="Lagendijk E.L."/>
            <person name="Lapidus A."/>
            <person name="Levasseur A."/>
            <person name="Lindquist E."/>
            <person name="Lipzen A."/>
            <person name="Logrieco A.F."/>
            <person name="MacCabe A."/>
            <person name="Maekelae M.R."/>
            <person name="Malavazi I."/>
            <person name="Melin P."/>
            <person name="Meyer V."/>
            <person name="Mielnichuk N."/>
            <person name="Miskei M."/>
            <person name="Molnar A.P."/>
            <person name="Mule G."/>
            <person name="Ngan C.Y."/>
            <person name="Orejas M."/>
            <person name="Orosz E."/>
            <person name="Ouedraogo J.P."/>
            <person name="Overkamp K.M."/>
            <person name="Park H.-S."/>
            <person name="Perrone G."/>
            <person name="Piumi F."/>
            <person name="Punt P.J."/>
            <person name="Ram A.F."/>
            <person name="Ramon A."/>
            <person name="Rauscher S."/>
            <person name="Record E."/>
            <person name="Riano-Pachon D.M."/>
            <person name="Robert V."/>
            <person name="Roehrig J."/>
            <person name="Ruller R."/>
            <person name="Salamov A."/>
            <person name="Salih N.S."/>
            <person name="Samson R.A."/>
            <person name="Sandor E."/>
            <person name="Sanguinetti M."/>
            <person name="Schuetze T."/>
            <person name="Sepcic K."/>
            <person name="Shelest E."/>
            <person name="Sherlock G."/>
            <person name="Sophianopoulou V."/>
            <person name="Squina F.M."/>
            <person name="Sun H."/>
            <person name="Susca A."/>
            <person name="Todd R.B."/>
            <person name="Tsang A."/>
            <person name="Unkles S.E."/>
            <person name="van de Wiele N."/>
            <person name="van Rossen-Uffink D."/>
            <person name="Oliveira J.V."/>
            <person name="Vesth T.C."/>
            <person name="Visser J."/>
            <person name="Yu J.-H."/>
            <person name="Zhou M."/>
            <person name="Andersen M.R."/>
            <person name="Archer D.B."/>
            <person name="Baker S.E."/>
            <person name="Benoit I."/>
            <person name="Brakhage A.A."/>
            <person name="Braus G.H."/>
            <person name="Fischer R."/>
            <person name="Frisvad J.C."/>
            <person name="Goldman G.H."/>
            <person name="Houbraken J."/>
            <person name="Oakley B."/>
            <person name="Pocsi I."/>
            <person name="Scazzocchio C."/>
            <person name="Seiboth B."/>
            <person name="vanKuyk P.A."/>
            <person name="Wortman J."/>
            <person name="Dyer P.S."/>
            <person name="Grigoriev I.V."/>
        </authorList>
    </citation>
    <scope>NUCLEOTIDE SEQUENCE [LARGE SCALE GENOMIC DNA]</scope>
    <source>
        <strain evidence="3">CBS 101740 / IMI 381727 / IBT 21946</strain>
    </source>
</reference>
<proteinExistence type="predicted"/>
<protein>
    <submittedName>
        <fullName evidence="2">Uncharacterized protein</fullName>
    </submittedName>
</protein>
<evidence type="ECO:0000256" key="1">
    <source>
        <dbReference type="SAM" id="MobiDB-lite"/>
    </source>
</evidence>
<dbReference type="GeneID" id="93580966"/>
<feature type="region of interest" description="Disordered" evidence="1">
    <location>
        <begin position="1"/>
        <end position="33"/>
    </location>
</feature>
<dbReference type="VEuPathDB" id="FungiDB:ASPBRDRAFT_645363"/>
<gene>
    <name evidence="2" type="ORF">ASPBRDRAFT_645363</name>
</gene>